<gene>
    <name evidence="2" type="ORF">H8S01_00505</name>
</gene>
<organism evidence="2 3">
    <name type="scientific">Lachnospira hominis</name>
    <name type="common">ex Liu et al. 2021</name>
    <dbReference type="NCBI Taxonomy" id="2763051"/>
    <lineage>
        <taxon>Bacteria</taxon>
        <taxon>Bacillati</taxon>
        <taxon>Bacillota</taxon>
        <taxon>Clostridia</taxon>
        <taxon>Lachnospirales</taxon>
        <taxon>Lachnospiraceae</taxon>
        <taxon>Lachnospira</taxon>
    </lineage>
</organism>
<feature type="coiled-coil region" evidence="1">
    <location>
        <begin position="298"/>
        <end position="336"/>
    </location>
</feature>
<accession>A0ABR7FW66</accession>
<reference evidence="2 3" key="1">
    <citation type="submission" date="2020-08" db="EMBL/GenBank/DDBJ databases">
        <title>Genome public.</title>
        <authorList>
            <person name="Liu C."/>
            <person name="Sun Q."/>
        </authorList>
    </citation>
    <scope>NUCLEOTIDE SEQUENCE [LARGE SCALE GENOMIC DNA]</scope>
    <source>
        <strain evidence="2 3">NSJ-43</strain>
    </source>
</reference>
<dbReference type="RefSeq" id="WP_186835815.1">
    <property type="nucleotide sequence ID" value="NZ_JACOPD010000001.1"/>
</dbReference>
<feature type="coiled-coil region" evidence="1">
    <location>
        <begin position="367"/>
        <end position="394"/>
    </location>
</feature>
<name>A0ABR7FW66_9FIRM</name>
<protein>
    <recommendedName>
        <fullName evidence="4">Chromosome partition protein Smc</fullName>
    </recommendedName>
</protein>
<comment type="caution">
    <text evidence="2">The sequence shown here is derived from an EMBL/GenBank/DDBJ whole genome shotgun (WGS) entry which is preliminary data.</text>
</comment>
<keyword evidence="1" id="KW-0175">Coiled coil</keyword>
<evidence type="ECO:0000313" key="2">
    <source>
        <dbReference type="EMBL" id="MBC5679448.1"/>
    </source>
</evidence>
<evidence type="ECO:0000256" key="1">
    <source>
        <dbReference type="SAM" id="Coils"/>
    </source>
</evidence>
<dbReference type="EMBL" id="JACOPD010000001">
    <property type="protein sequence ID" value="MBC5679448.1"/>
    <property type="molecule type" value="Genomic_DNA"/>
</dbReference>
<dbReference type="Proteomes" id="UP000628463">
    <property type="component" value="Unassembled WGS sequence"/>
</dbReference>
<sequence length="509" mass="57930">MPNIFDGIRKMSDEDVRLEIALITQTNLLNAAKETGNKLVNSLADAANSFMQAFASSKSIDYQIVRVSDMVRKNIIQLHADTRSELEIRLKELIAQKCGLTAQESLTVSEERLSILAAAEAAKLYNITKYDTPANKIENVSIYYNEAFIAALHQCLVRQDAKDVADTDLRIQKRIDEISIEDKRELHKRLMPKEFSGKGIGRILRLEKKTTYLKDVIQILGLQVFDEIAAYVTASVNVLKSFKRISCALMAQLVWKAKNAYGTGFGVNEKSLPSYTTEENGAMQRKEITDFHAMLKEIQAQKAAVEEYDKKLDRLYEQVSKTGEKLQSEKDLLEKERVQFDKLASQKDEYNAGKHSESDTKLYYSEVNNTNRRIGQYEQSVSKLEQKMKELDISTGECENNKENAAKESERMTKEAELREHELSEIIKNKWGAFYYKMTFEDEVFVQAVRLLTLDGRIAVERMMKEFHDTPDSQAFDTPSSSGCIICDTVADGQVKLYHEGTHITKIGK</sequence>
<evidence type="ECO:0008006" key="4">
    <source>
        <dbReference type="Google" id="ProtNLM"/>
    </source>
</evidence>
<evidence type="ECO:0000313" key="3">
    <source>
        <dbReference type="Proteomes" id="UP000628463"/>
    </source>
</evidence>
<keyword evidence="3" id="KW-1185">Reference proteome</keyword>
<proteinExistence type="predicted"/>